<evidence type="ECO:0000256" key="1">
    <source>
        <dbReference type="SAM" id="MobiDB-lite"/>
    </source>
</evidence>
<dbReference type="PANTHER" id="PTHR34763">
    <property type="entry name" value="PROTEIN FAM104A"/>
    <property type="match status" value="1"/>
</dbReference>
<sequence>MKKIIIYLPPAKRSSRNPVFQDSWDTESSSSDSGRSSSSSTCIHSPDLASGPESGLNQVMPGSSPNTPQPMPEQSALFQGPYFHINQTLQEARFHSLQH</sequence>
<gene>
    <name evidence="2" type="ORF">H920_16935</name>
</gene>
<feature type="region of interest" description="Disordered" evidence="1">
    <location>
        <begin position="1"/>
        <end position="80"/>
    </location>
</feature>
<protein>
    <submittedName>
        <fullName evidence="2">Protein FAM104A</fullName>
    </submittedName>
</protein>
<dbReference type="InterPro" id="IPR029222">
    <property type="entry name" value="VCF1/2-like"/>
</dbReference>
<keyword evidence="3" id="KW-1185">Reference proteome</keyword>
<evidence type="ECO:0000313" key="2">
    <source>
        <dbReference type="EMBL" id="KFO21672.1"/>
    </source>
</evidence>
<dbReference type="Pfam" id="PF15434">
    <property type="entry name" value="FAM104"/>
    <property type="match status" value="1"/>
</dbReference>
<proteinExistence type="predicted"/>
<dbReference type="PANTHER" id="PTHR34763:SF1">
    <property type="entry name" value="PROTEIN FAM104A"/>
    <property type="match status" value="1"/>
</dbReference>
<dbReference type="EMBL" id="KN124309">
    <property type="protein sequence ID" value="KFO21672.1"/>
    <property type="molecule type" value="Genomic_DNA"/>
</dbReference>
<dbReference type="AlphaFoldDB" id="A0A091CTE0"/>
<name>A0A091CTE0_FUKDA</name>
<accession>A0A091CTE0</accession>
<organism evidence="2 3">
    <name type="scientific">Fukomys damarensis</name>
    <name type="common">Damaraland mole rat</name>
    <name type="synonym">Cryptomys damarensis</name>
    <dbReference type="NCBI Taxonomy" id="885580"/>
    <lineage>
        <taxon>Eukaryota</taxon>
        <taxon>Metazoa</taxon>
        <taxon>Chordata</taxon>
        <taxon>Craniata</taxon>
        <taxon>Vertebrata</taxon>
        <taxon>Euteleostomi</taxon>
        <taxon>Mammalia</taxon>
        <taxon>Eutheria</taxon>
        <taxon>Euarchontoglires</taxon>
        <taxon>Glires</taxon>
        <taxon>Rodentia</taxon>
        <taxon>Hystricomorpha</taxon>
        <taxon>Bathyergidae</taxon>
        <taxon>Fukomys</taxon>
    </lineage>
</organism>
<feature type="compositionally biased region" description="Polar residues" evidence="1">
    <location>
        <begin position="55"/>
        <end position="66"/>
    </location>
</feature>
<evidence type="ECO:0000313" key="3">
    <source>
        <dbReference type="Proteomes" id="UP000028990"/>
    </source>
</evidence>
<dbReference type="Proteomes" id="UP000028990">
    <property type="component" value="Unassembled WGS sequence"/>
</dbReference>
<feature type="compositionally biased region" description="Low complexity" evidence="1">
    <location>
        <begin position="22"/>
        <end position="40"/>
    </location>
</feature>
<reference evidence="2 3" key="1">
    <citation type="submission" date="2013-11" db="EMBL/GenBank/DDBJ databases">
        <title>The Damaraland mole rat (Fukomys damarensis) genome and evolution of African mole rats.</title>
        <authorList>
            <person name="Gladyshev V.N."/>
            <person name="Fang X."/>
        </authorList>
    </citation>
    <scope>NUCLEOTIDE SEQUENCE [LARGE SCALE GENOMIC DNA]</scope>
    <source>
        <tissue evidence="2">Liver</tissue>
    </source>
</reference>
<dbReference type="OrthoDB" id="9939148at2759"/>